<dbReference type="InterPro" id="IPR050860">
    <property type="entry name" value="FeoB_GTPase"/>
</dbReference>
<dbReference type="GO" id="GO:0005886">
    <property type="term" value="C:plasma membrane"/>
    <property type="evidence" value="ECO:0007669"/>
    <property type="project" value="TreeGrafter"/>
</dbReference>
<evidence type="ECO:0000313" key="3">
    <source>
        <dbReference type="EMBL" id="GAG78805.1"/>
    </source>
</evidence>
<accession>X1A8Y0</accession>
<proteinExistence type="predicted"/>
<reference evidence="3" key="1">
    <citation type="journal article" date="2014" name="Front. Microbiol.">
        <title>High frequency of phylogenetically diverse reductive dehalogenase-homologous genes in deep subseafloor sedimentary metagenomes.</title>
        <authorList>
            <person name="Kawai M."/>
            <person name="Futagami T."/>
            <person name="Toyoda A."/>
            <person name="Takaki Y."/>
            <person name="Nishi S."/>
            <person name="Hori S."/>
            <person name="Arai W."/>
            <person name="Tsubouchi T."/>
            <person name="Morono Y."/>
            <person name="Uchiyama I."/>
            <person name="Ito T."/>
            <person name="Fujiyama A."/>
            <person name="Inagaki F."/>
            <person name="Takami H."/>
        </authorList>
    </citation>
    <scope>NUCLEOTIDE SEQUENCE</scope>
    <source>
        <strain evidence="3">Expedition CK06-06</strain>
    </source>
</reference>
<feature type="domain" description="Nucleoside transporter/FeoB GTPase Gate" evidence="2">
    <location>
        <begin position="20"/>
        <end position="70"/>
    </location>
</feature>
<dbReference type="AlphaFoldDB" id="X1A8Y0"/>
<evidence type="ECO:0000256" key="1">
    <source>
        <dbReference type="SAM" id="Phobius"/>
    </source>
</evidence>
<dbReference type="InterPro" id="IPR011642">
    <property type="entry name" value="Gate_dom"/>
</dbReference>
<sequence>IGTNIFWNGAMAGLFGGVGGVLVYVIPFFIIIEILQDSGYLPRAAFMMDKFMHQVGVHGKAIIPLILGLGC</sequence>
<protein>
    <recommendedName>
        <fullName evidence="2">Nucleoside transporter/FeoB GTPase Gate domain-containing protein</fullName>
    </recommendedName>
</protein>
<comment type="caution">
    <text evidence="3">The sequence shown here is derived from an EMBL/GenBank/DDBJ whole genome shotgun (WGS) entry which is preliminary data.</text>
</comment>
<dbReference type="GO" id="GO:0015093">
    <property type="term" value="F:ferrous iron transmembrane transporter activity"/>
    <property type="evidence" value="ECO:0007669"/>
    <property type="project" value="TreeGrafter"/>
</dbReference>
<feature type="non-terminal residue" evidence="3">
    <location>
        <position position="1"/>
    </location>
</feature>
<feature type="transmembrane region" description="Helical" evidence="1">
    <location>
        <begin position="12"/>
        <end position="35"/>
    </location>
</feature>
<dbReference type="EMBL" id="BART01014950">
    <property type="protein sequence ID" value="GAG78805.1"/>
    <property type="molecule type" value="Genomic_DNA"/>
</dbReference>
<keyword evidence="1" id="KW-0812">Transmembrane</keyword>
<dbReference type="PANTHER" id="PTHR43185:SF1">
    <property type="entry name" value="FE(2+) TRANSPORTER FEOB"/>
    <property type="match status" value="1"/>
</dbReference>
<feature type="non-terminal residue" evidence="3">
    <location>
        <position position="71"/>
    </location>
</feature>
<organism evidence="3">
    <name type="scientific">marine sediment metagenome</name>
    <dbReference type="NCBI Taxonomy" id="412755"/>
    <lineage>
        <taxon>unclassified sequences</taxon>
        <taxon>metagenomes</taxon>
        <taxon>ecological metagenomes</taxon>
    </lineage>
</organism>
<keyword evidence="1" id="KW-1133">Transmembrane helix</keyword>
<keyword evidence="1" id="KW-0472">Membrane</keyword>
<name>X1A8Y0_9ZZZZ</name>
<evidence type="ECO:0000259" key="2">
    <source>
        <dbReference type="Pfam" id="PF07670"/>
    </source>
</evidence>
<gene>
    <name evidence="3" type="ORF">S01H4_29343</name>
</gene>
<dbReference type="PANTHER" id="PTHR43185">
    <property type="entry name" value="FERROUS IRON TRANSPORT PROTEIN B"/>
    <property type="match status" value="1"/>
</dbReference>
<dbReference type="Pfam" id="PF07670">
    <property type="entry name" value="Gate"/>
    <property type="match status" value="1"/>
</dbReference>